<dbReference type="InterPro" id="IPR003660">
    <property type="entry name" value="HAMP_dom"/>
</dbReference>
<dbReference type="GO" id="GO:0007165">
    <property type="term" value="P:signal transduction"/>
    <property type="evidence" value="ECO:0007669"/>
    <property type="project" value="UniProtKB-KW"/>
</dbReference>
<evidence type="ECO:0000313" key="7">
    <source>
        <dbReference type="Proteomes" id="UP000217696"/>
    </source>
</evidence>
<proteinExistence type="inferred from homology"/>
<accession>A0A0U5B7U9</accession>
<sequence>MRNMGVRQKISLLMAFVVVFVILALGVISYHSLQKAVQQTIAEYSIQTASNTVKYIDVTAYKEFLQNPQETTTYWDIRKVLNDVREKTGALYINTLAVSGNAVEVMIDGQPQGSDTASPIKEKTQNVSAEELAPVLKGGVTSKDIINDKRYGMFLPAYVPIKDETGQVIGILEVDISATFVDTLIQKVVSNSLSVFLIGSAVLLVVIILLANYIVKRSLRPLHFISEIATNMAKGDIKALDGENDLISVRSKDEIGRLSQAFESMRQNIGHLIRQVQYTAQNVLDASTDLSQASSQAGETSVHVADAIDEIATGASRQTEGSGRILHMIQEAQKLMASGNRQAERNVQNAGQAKEISLEGSKGVQVAVKNTEEVSQTVHHVASSVKQLGKRSEEIGNIITLITDISSQTNLLALNAAIEAARAGEHGRGFAVVADEVRKLAEASNRAAGQITNLIQSIQLETNETVAEIESSLQGVEKQAVFVRQSGDILQTIVDHVQQTDIDSRKMKDTLSSLSSNVEEVLKAIGEISSITEQTAAGTEEVAASAQEQSGMIEEIASSASQLATLASNLNSEAAKFKV</sequence>
<dbReference type="SMART" id="SM00304">
    <property type="entry name" value="HAMP"/>
    <property type="match status" value="2"/>
</dbReference>
<keyword evidence="7" id="KW-1185">Reference proteome</keyword>
<organism evidence="6 7">
    <name type="scientific">Aneurinibacillus soli</name>
    <dbReference type="NCBI Taxonomy" id="1500254"/>
    <lineage>
        <taxon>Bacteria</taxon>
        <taxon>Bacillati</taxon>
        <taxon>Bacillota</taxon>
        <taxon>Bacilli</taxon>
        <taxon>Bacillales</taxon>
        <taxon>Paenibacillaceae</taxon>
        <taxon>Aneurinibacillus group</taxon>
        <taxon>Aneurinibacillus</taxon>
    </lineage>
</organism>
<dbReference type="SMART" id="SM00283">
    <property type="entry name" value="MA"/>
    <property type="match status" value="1"/>
</dbReference>
<dbReference type="SUPFAM" id="SSF58104">
    <property type="entry name" value="Methyl-accepting chemotaxis protein (MCP) signaling domain"/>
    <property type="match status" value="1"/>
</dbReference>
<dbReference type="InterPro" id="IPR004089">
    <property type="entry name" value="MCPsignal_dom"/>
</dbReference>
<comment type="subcellular location">
    <subcellularLocation>
        <location evidence="1">Cell membrane</location>
    </subcellularLocation>
</comment>
<name>A0A0U5B7U9_9BACL</name>
<evidence type="ECO:0000313" key="6">
    <source>
        <dbReference type="EMBL" id="BAU29439.1"/>
    </source>
</evidence>
<dbReference type="PROSITE" id="PS50885">
    <property type="entry name" value="HAMP"/>
    <property type="match status" value="1"/>
</dbReference>
<evidence type="ECO:0000256" key="5">
    <source>
        <dbReference type="ARBA" id="ARBA00029447"/>
    </source>
</evidence>
<comment type="similarity">
    <text evidence="5">Belongs to the methyl-accepting chemotaxis (MCP) protein family.</text>
</comment>
<dbReference type="KEGG" id="asoc:CB4_03639"/>
<protein>
    <submittedName>
        <fullName evidence="6">Methyl-accepting chemotaxis protein McpB</fullName>
    </submittedName>
</protein>
<dbReference type="Gene3D" id="1.10.287.950">
    <property type="entry name" value="Methyl-accepting chemotaxis protein"/>
    <property type="match status" value="1"/>
</dbReference>
<keyword evidence="2" id="KW-1003">Cell membrane</keyword>
<evidence type="ECO:0000256" key="3">
    <source>
        <dbReference type="ARBA" id="ARBA00023136"/>
    </source>
</evidence>
<evidence type="ECO:0000256" key="4">
    <source>
        <dbReference type="ARBA" id="ARBA00023224"/>
    </source>
</evidence>
<dbReference type="CDD" id="cd11386">
    <property type="entry name" value="MCP_signal"/>
    <property type="match status" value="1"/>
</dbReference>
<dbReference type="GO" id="GO:0005886">
    <property type="term" value="C:plasma membrane"/>
    <property type="evidence" value="ECO:0007669"/>
    <property type="project" value="UniProtKB-SubCell"/>
</dbReference>
<dbReference type="Pfam" id="PF00672">
    <property type="entry name" value="HAMP"/>
    <property type="match status" value="1"/>
</dbReference>
<evidence type="ECO:0000256" key="1">
    <source>
        <dbReference type="ARBA" id="ARBA00004236"/>
    </source>
</evidence>
<dbReference type="SUPFAM" id="SSF103190">
    <property type="entry name" value="Sensory domain-like"/>
    <property type="match status" value="1"/>
</dbReference>
<gene>
    <name evidence="6" type="primary">mcpB_17</name>
    <name evidence="6" type="ORF">CB4_03639</name>
</gene>
<dbReference type="RefSeq" id="WP_096467117.1">
    <property type="nucleotide sequence ID" value="NZ_AP017312.1"/>
</dbReference>
<dbReference type="PANTHER" id="PTHR32089">
    <property type="entry name" value="METHYL-ACCEPTING CHEMOTAXIS PROTEIN MCPB"/>
    <property type="match status" value="1"/>
</dbReference>
<reference evidence="6 7" key="1">
    <citation type="submission" date="2015-12" db="EMBL/GenBank/DDBJ databases">
        <title>Genome sequence of Aneurinibacillus soli.</title>
        <authorList>
            <person name="Lee J.S."/>
            <person name="Lee K.C."/>
            <person name="Kim K.K."/>
            <person name="Lee B.W."/>
        </authorList>
    </citation>
    <scope>NUCLEOTIDE SEQUENCE [LARGE SCALE GENOMIC DNA]</scope>
    <source>
        <strain evidence="6 7">CB4</strain>
    </source>
</reference>
<dbReference type="PANTHER" id="PTHR32089:SF112">
    <property type="entry name" value="LYSOZYME-LIKE PROTEIN-RELATED"/>
    <property type="match status" value="1"/>
</dbReference>
<evidence type="ECO:0000256" key="2">
    <source>
        <dbReference type="ARBA" id="ARBA00022475"/>
    </source>
</evidence>
<keyword evidence="4" id="KW-0807">Transducer</keyword>
<dbReference type="AlphaFoldDB" id="A0A0U5B7U9"/>
<dbReference type="InterPro" id="IPR029151">
    <property type="entry name" value="Sensor-like_sf"/>
</dbReference>
<dbReference type="EMBL" id="AP017312">
    <property type="protein sequence ID" value="BAU29439.1"/>
    <property type="molecule type" value="Genomic_DNA"/>
</dbReference>
<dbReference type="PROSITE" id="PS50111">
    <property type="entry name" value="CHEMOTAXIS_TRANSDUC_2"/>
    <property type="match status" value="1"/>
</dbReference>
<dbReference type="Pfam" id="PF00015">
    <property type="entry name" value="MCPsignal"/>
    <property type="match status" value="1"/>
</dbReference>
<keyword evidence="3" id="KW-0472">Membrane</keyword>
<dbReference type="Proteomes" id="UP000217696">
    <property type="component" value="Chromosome"/>
</dbReference>
<dbReference type="CDD" id="cd06225">
    <property type="entry name" value="HAMP"/>
    <property type="match status" value="1"/>
</dbReference>